<evidence type="ECO:0000313" key="5">
    <source>
        <dbReference type="EMBL" id="MCU7694812.1"/>
    </source>
</evidence>
<dbReference type="PANTHER" id="PTHR43630">
    <property type="entry name" value="POLY-BETA-1,6-N-ACETYL-D-GLUCOSAMINE SYNTHASE"/>
    <property type="match status" value="1"/>
</dbReference>
<dbReference type="InterPro" id="IPR029044">
    <property type="entry name" value="Nucleotide-diphossugar_trans"/>
</dbReference>
<feature type="transmembrane region" description="Helical" evidence="4">
    <location>
        <begin position="388"/>
        <end position="411"/>
    </location>
</feature>
<evidence type="ECO:0000256" key="4">
    <source>
        <dbReference type="SAM" id="Phobius"/>
    </source>
</evidence>
<reference evidence="5" key="1">
    <citation type="submission" date="2022-10" db="EMBL/GenBank/DDBJ databases">
        <authorList>
            <person name="Kim H.S."/>
            <person name="Kim J.-S."/>
            <person name="Suh M.K."/>
            <person name="Eom M.K."/>
            <person name="Lee J.-S."/>
        </authorList>
    </citation>
    <scope>NUCLEOTIDE SEQUENCE</scope>
    <source>
        <strain evidence="5">LIP-5</strain>
    </source>
</reference>
<dbReference type="Pfam" id="PF13641">
    <property type="entry name" value="Glyco_tranf_2_3"/>
    <property type="match status" value="1"/>
</dbReference>
<organism evidence="5 6">
    <name type="scientific">Haoranjiania flava</name>
    <dbReference type="NCBI Taxonomy" id="1856322"/>
    <lineage>
        <taxon>Bacteria</taxon>
        <taxon>Pseudomonadati</taxon>
        <taxon>Bacteroidota</taxon>
        <taxon>Chitinophagia</taxon>
        <taxon>Chitinophagales</taxon>
        <taxon>Chitinophagaceae</taxon>
        <taxon>Haoranjiania</taxon>
    </lineage>
</organism>
<keyword evidence="2 5" id="KW-0328">Glycosyltransferase</keyword>
<keyword evidence="4" id="KW-0472">Membrane</keyword>
<comment type="caution">
    <text evidence="5">The sequence shown here is derived from an EMBL/GenBank/DDBJ whole genome shotgun (WGS) entry which is preliminary data.</text>
</comment>
<evidence type="ECO:0000256" key="2">
    <source>
        <dbReference type="ARBA" id="ARBA00022676"/>
    </source>
</evidence>
<keyword evidence="6" id="KW-1185">Reference proteome</keyword>
<dbReference type="EC" id="2.4.-.-" evidence="5"/>
<keyword evidence="4" id="KW-0812">Transmembrane</keyword>
<sequence length="482" mass="55327">MNYVVYIYQYLIFFYALSVTIIYFLLAFFSFFQISKYKINYTRHEDDDIIRNKQIVPGISVVAPAFNEEVIVIDNVKSLLNLDYPNFEVVIVNDGSKDRTLELLIENFDLYEAPYPYIEKIRCKPVKRIFKSASAEYSNLIVVDKINGGTKADAMNAGINIARHDYFINTDVDCLLAPDTLSKIILPVLDSNERVIAVGATMRMANGCDIEAGRIRRVRPPKGIIPAFQETEYLRSYLVAKMGWSRFNLIPNVSGGFGLFEKAAVVDAGGFDPLSHAEDMDMTIRIAANVRNSGQKYKIAQIPDSLCWTEGPPNLKVLSRQRTRWGRGLLQIFVVHRRLIFNRRYGRLGMVILPYALIFEFLAPIIELTGVAFLLFLLFTQQINYNTFWLMLFFAYMIGAAFSLVTISYDMAVKKQYKTFREYLKLVVLSAFEAILYHPLIVFFSLRGYWQFLTRKNFKWGAMTRQGFTKNTQVAPTNTIAN</sequence>
<evidence type="ECO:0000313" key="6">
    <source>
        <dbReference type="Proteomes" id="UP001209317"/>
    </source>
</evidence>
<proteinExistence type="inferred from homology"/>
<dbReference type="SUPFAM" id="SSF53448">
    <property type="entry name" value="Nucleotide-diphospho-sugar transferases"/>
    <property type="match status" value="1"/>
</dbReference>
<comment type="similarity">
    <text evidence="1">Belongs to the glycosyltransferase 2 family.</text>
</comment>
<gene>
    <name evidence="5" type="ORF">OD355_09825</name>
</gene>
<evidence type="ECO:0000256" key="3">
    <source>
        <dbReference type="ARBA" id="ARBA00022679"/>
    </source>
</evidence>
<feature type="transmembrane region" description="Helical" evidence="4">
    <location>
        <begin position="12"/>
        <end position="34"/>
    </location>
</feature>
<dbReference type="Gene3D" id="3.90.550.10">
    <property type="entry name" value="Spore Coat Polysaccharide Biosynthesis Protein SpsA, Chain A"/>
    <property type="match status" value="1"/>
</dbReference>
<evidence type="ECO:0000256" key="1">
    <source>
        <dbReference type="ARBA" id="ARBA00006739"/>
    </source>
</evidence>
<dbReference type="GO" id="GO:0016757">
    <property type="term" value="F:glycosyltransferase activity"/>
    <property type="evidence" value="ECO:0007669"/>
    <property type="project" value="UniProtKB-KW"/>
</dbReference>
<dbReference type="EMBL" id="JAOTPL010000014">
    <property type="protein sequence ID" value="MCU7694812.1"/>
    <property type="molecule type" value="Genomic_DNA"/>
</dbReference>
<dbReference type="AlphaFoldDB" id="A0AAE3LKF6"/>
<dbReference type="RefSeq" id="WP_263038298.1">
    <property type="nucleotide sequence ID" value="NZ_JAOTPL010000014.1"/>
</dbReference>
<feature type="transmembrane region" description="Helical" evidence="4">
    <location>
        <begin position="423"/>
        <end position="446"/>
    </location>
</feature>
<keyword evidence="3 5" id="KW-0808">Transferase</keyword>
<accession>A0AAE3LKF6</accession>
<dbReference type="CDD" id="cd06423">
    <property type="entry name" value="CESA_like"/>
    <property type="match status" value="1"/>
</dbReference>
<dbReference type="PANTHER" id="PTHR43630:SF1">
    <property type="entry name" value="POLY-BETA-1,6-N-ACETYL-D-GLUCOSAMINE SYNTHASE"/>
    <property type="match status" value="1"/>
</dbReference>
<feature type="transmembrane region" description="Helical" evidence="4">
    <location>
        <begin position="348"/>
        <end position="376"/>
    </location>
</feature>
<dbReference type="Proteomes" id="UP001209317">
    <property type="component" value="Unassembled WGS sequence"/>
</dbReference>
<name>A0AAE3LKF6_9BACT</name>
<keyword evidence="4" id="KW-1133">Transmembrane helix</keyword>
<protein>
    <submittedName>
        <fullName evidence="5">Glycosyltransferase</fullName>
        <ecNumber evidence="5">2.4.-.-</ecNumber>
    </submittedName>
</protein>